<reference evidence="1" key="2">
    <citation type="journal article" date="2023" name="Int. J. Mol. Sci.">
        <title>De Novo Assembly and Annotation of 11 Diverse Shrub Willow (Salix) Genomes Reveals Novel Gene Organization in Sex-Linked Regions.</title>
        <authorList>
            <person name="Hyden B."/>
            <person name="Feng K."/>
            <person name="Yates T.B."/>
            <person name="Jawdy S."/>
            <person name="Cereghino C."/>
            <person name="Smart L.B."/>
            <person name="Muchero W."/>
        </authorList>
    </citation>
    <scope>NUCLEOTIDE SEQUENCE</scope>
    <source>
        <tissue evidence="1">Shoot tip</tissue>
    </source>
</reference>
<gene>
    <name evidence="1" type="ORF">OIU79_021527</name>
</gene>
<dbReference type="AlphaFoldDB" id="A0A9Q0WGR0"/>
<sequence length="115" mass="12213">MSGSASWGIGSTPPAWAMARRARVVGVHMDFLVRVLEGNISLGCHPATWKAYVSCVVGLVVSFAPAWIQVVKLETLRKLASGLRGWHESELALSLLERGGVAAMGSVAELLNVIS</sequence>
<name>A0A9Q0WGR0_SALPP</name>
<dbReference type="Proteomes" id="UP001151532">
    <property type="component" value="Chromosome 4"/>
</dbReference>
<dbReference type="GO" id="GO:2000762">
    <property type="term" value="P:regulation of phenylpropanoid metabolic process"/>
    <property type="evidence" value="ECO:0007669"/>
    <property type="project" value="InterPro"/>
</dbReference>
<dbReference type="GO" id="GO:0016592">
    <property type="term" value="C:mediator complex"/>
    <property type="evidence" value="ECO:0007669"/>
    <property type="project" value="InterPro"/>
</dbReference>
<keyword evidence="2" id="KW-1185">Reference proteome</keyword>
<reference evidence="1" key="1">
    <citation type="submission" date="2022-11" db="EMBL/GenBank/DDBJ databases">
        <authorList>
            <person name="Hyden B.L."/>
            <person name="Feng K."/>
            <person name="Yates T."/>
            <person name="Jawdy S."/>
            <person name="Smart L.B."/>
            <person name="Muchero W."/>
        </authorList>
    </citation>
    <scope>NUCLEOTIDE SEQUENCE</scope>
    <source>
        <tissue evidence="1">Shoot tip</tissue>
    </source>
</reference>
<dbReference type="InterPro" id="IPR039638">
    <property type="entry name" value="MED33A/B"/>
</dbReference>
<dbReference type="EMBL" id="JAPFFK010000004">
    <property type="protein sequence ID" value="KAJ6765340.1"/>
    <property type="molecule type" value="Genomic_DNA"/>
</dbReference>
<proteinExistence type="predicted"/>
<evidence type="ECO:0000313" key="1">
    <source>
        <dbReference type="EMBL" id="KAJ6765340.1"/>
    </source>
</evidence>
<dbReference type="PANTHER" id="PTHR33739:SF3">
    <property type="entry name" value="OS07G0681500 PROTEIN"/>
    <property type="match status" value="1"/>
</dbReference>
<accession>A0A9Q0WGR0</accession>
<comment type="caution">
    <text evidence="1">The sequence shown here is derived from an EMBL/GenBank/DDBJ whole genome shotgun (WGS) entry which is preliminary data.</text>
</comment>
<protein>
    <submittedName>
        <fullName evidence="1">Uncharacterized protein</fullName>
    </submittedName>
</protein>
<evidence type="ECO:0000313" key="2">
    <source>
        <dbReference type="Proteomes" id="UP001151532"/>
    </source>
</evidence>
<dbReference type="OrthoDB" id="683212at2759"/>
<dbReference type="PANTHER" id="PTHR33739">
    <property type="entry name" value="OS07G0681500 PROTEIN"/>
    <property type="match status" value="1"/>
</dbReference>
<organism evidence="1 2">
    <name type="scientific">Salix purpurea</name>
    <name type="common">Purple osier willow</name>
    <dbReference type="NCBI Taxonomy" id="77065"/>
    <lineage>
        <taxon>Eukaryota</taxon>
        <taxon>Viridiplantae</taxon>
        <taxon>Streptophyta</taxon>
        <taxon>Embryophyta</taxon>
        <taxon>Tracheophyta</taxon>
        <taxon>Spermatophyta</taxon>
        <taxon>Magnoliopsida</taxon>
        <taxon>eudicotyledons</taxon>
        <taxon>Gunneridae</taxon>
        <taxon>Pentapetalae</taxon>
        <taxon>rosids</taxon>
        <taxon>fabids</taxon>
        <taxon>Malpighiales</taxon>
        <taxon>Salicaceae</taxon>
        <taxon>Saliceae</taxon>
        <taxon>Salix</taxon>
    </lineage>
</organism>